<evidence type="ECO:0000256" key="4">
    <source>
        <dbReference type="ARBA" id="ARBA00022606"/>
    </source>
</evidence>
<dbReference type="Gene3D" id="1.20.1070.10">
    <property type="entry name" value="Rhodopsin 7-helix transmembrane proteins"/>
    <property type="match status" value="1"/>
</dbReference>
<keyword evidence="8 13" id="KW-0297">G-protein coupled receptor</keyword>
<evidence type="ECO:0000256" key="8">
    <source>
        <dbReference type="ARBA" id="ARBA00023040"/>
    </source>
</evidence>
<feature type="domain" description="G-protein coupled receptors family 1 profile" evidence="15">
    <location>
        <begin position="44"/>
        <end position="293"/>
    </location>
</feature>
<evidence type="ECO:0000256" key="6">
    <source>
        <dbReference type="ARBA" id="ARBA00022725"/>
    </source>
</evidence>
<evidence type="ECO:0000256" key="2">
    <source>
        <dbReference type="ARBA" id="ARBA00004651"/>
    </source>
</evidence>
<keyword evidence="6 14" id="KW-0552">Olfaction</keyword>
<keyword evidence="17" id="KW-1185">Reference proteome</keyword>
<dbReference type="AlphaFoldDB" id="A0A670JW29"/>
<dbReference type="SUPFAM" id="SSF81321">
    <property type="entry name" value="Family A G protein-coupled receptor-like"/>
    <property type="match status" value="1"/>
</dbReference>
<keyword evidence="9 14" id="KW-0472">Membrane</keyword>
<organism evidence="16 17">
    <name type="scientific">Podarcis muralis</name>
    <name type="common">Wall lizard</name>
    <name type="synonym">Lacerta muralis</name>
    <dbReference type="NCBI Taxonomy" id="64176"/>
    <lineage>
        <taxon>Eukaryota</taxon>
        <taxon>Metazoa</taxon>
        <taxon>Chordata</taxon>
        <taxon>Craniata</taxon>
        <taxon>Vertebrata</taxon>
        <taxon>Euteleostomi</taxon>
        <taxon>Lepidosauria</taxon>
        <taxon>Squamata</taxon>
        <taxon>Bifurcata</taxon>
        <taxon>Unidentata</taxon>
        <taxon>Episquamata</taxon>
        <taxon>Laterata</taxon>
        <taxon>Lacertibaenia</taxon>
        <taxon>Lacertidae</taxon>
        <taxon>Podarcis</taxon>
    </lineage>
</organism>
<evidence type="ECO:0000256" key="3">
    <source>
        <dbReference type="ARBA" id="ARBA00022475"/>
    </source>
</evidence>
<feature type="transmembrane region" description="Helical" evidence="14">
    <location>
        <begin position="275"/>
        <end position="295"/>
    </location>
</feature>
<evidence type="ECO:0000256" key="9">
    <source>
        <dbReference type="ARBA" id="ARBA00023136"/>
    </source>
</evidence>
<evidence type="ECO:0000256" key="13">
    <source>
        <dbReference type="RuleBase" id="RU000688"/>
    </source>
</evidence>
<feature type="transmembrane region" description="Helical" evidence="14">
    <location>
        <begin position="105"/>
        <end position="123"/>
    </location>
</feature>
<evidence type="ECO:0000256" key="7">
    <source>
        <dbReference type="ARBA" id="ARBA00022989"/>
    </source>
</evidence>
<dbReference type="CDD" id="cd15235">
    <property type="entry name" value="7tmA_OR1A-like"/>
    <property type="match status" value="1"/>
</dbReference>
<evidence type="ECO:0000313" key="17">
    <source>
        <dbReference type="Proteomes" id="UP000472272"/>
    </source>
</evidence>
<dbReference type="Ensembl" id="ENSPMRT00000030402.1">
    <property type="protein sequence ID" value="ENSPMRP00000028661.1"/>
    <property type="gene ID" value="ENSPMRG00000018507.1"/>
</dbReference>
<evidence type="ECO:0000313" key="16">
    <source>
        <dbReference type="Ensembl" id="ENSPMRP00000028661.1"/>
    </source>
</evidence>
<comment type="function">
    <text evidence="1">Odorant receptor.</text>
</comment>
<dbReference type="Pfam" id="PF13853">
    <property type="entry name" value="7tm_4"/>
    <property type="match status" value="1"/>
</dbReference>
<evidence type="ECO:0000256" key="12">
    <source>
        <dbReference type="ARBA" id="ARBA00023224"/>
    </source>
</evidence>
<keyword evidence="5 13" id="KW-0812">Transmembrane</keyword>
<keyword evidence="4 14" id="KW-0716">Sensory transduction</keyword>
<reference evidence="16" key="2">
    <citation type="submission" date="2025-08" db="UniProtKB">
        <authorList>
            <consortium name="Ensembl"/>
        </authorList>
    </citation>
    <scope>IDENTIFICATION</scope>
</reference>
<dbReference type="GO" id="GO:0004984">
    <property type="term" value="F:olfactory receptor activity"/>
    <property type="evidence" value="ECO:0007669"/>
    <property type="project" value="InterPro"/>
</dbReference>
<keyword evidence="11 13" id="KW-0675">Receptor</keyword>
<evidence type="ECO:0000256" key="11">
    <source>
        <dbReference type="ARBA" id="ARBA00023170"/>
    </source>
</evidence>
<dbReference type="Proteomes" id="UP000472272">
    <property type="component" value="Chromosome 17"/>
</dbReference>
<dbReference type="PROSITE" id="PS50262">
    <property type="entry name" value="G_PROTEIN_RECEP_F1_2"/>
    <property type="match status" value="1"/>
</dbReference>
<name>A0A670JW29_PODMU</name>
<dbReference type="PRINTS" id="PR00245">
    <property type="entry name" value="OLFACTORYR"/>
</dbReference>
<dbReference type="PROSITE" id="PS00237">
    <property type="entry name" value="G_PROTEIN_RECEP_F1_1"/>
    <property type="match status" value="1"/>
</dbReference>
<evidence type="ECO:0000256" key="14">
    <source>
        <dbReference type="RuleBase" id="RU363047"/>
    </source>
</evidence>
<protein>
    <recommendedName>
        <fullName evidence="14">Olfactory receptor</fullName>
    </recommendedName>
</protein>
<dbReference type="OMA" id="INDLMIF"/>
<evidence type="ECO:0000256" key="5">
    <source>
        <dbReference type="ARBA" id="ARBA00022692"/>
    </source>
</evidence>
<keyword evidence="10" id="KW-1015">Disulfide bond</keyword>
<dbReference type="InterPro" id="IPR017452">
    <property type="entry name" value="GPCR_Rhodpsn_7TM"/>
</dbReference>
<comment type="subcellular location">
    <subcellularLocation>
        <location evidence="2 14">Cell membrane</location>
        <topology evidence="2 14">Multi-pass membrane protein</topology>
    </subcellularLocation>
</comment>
<feature type="transmembrane region" description="Helical" evidence="14">
    <location>
        <begin position="241"/>
        <end position="263"/>
    </location>
</feature>
<dbReference type="FunFam" id="1.20.1070.10:FF:000082">
    <property type="entry name" value="Olfactory receptor 1A1"/>
    <property type="match status" value="1"/>
</dbReference>
<reference evidence="16 17" key="1">
    <citation type="journal article" date="2019" name="Proc. Natl. Acad. Sci. U.S.A.">
        <title>Regulatory changes in pterin and carotenoid genes underlie balanced color polymorphisms in the wall lizard.</title>
        <authorList>
            <person name="Andrade P."/>
            <person name="Pinho C."/>
            <person name="Perez I de Lanuza G."/>
            <person name="Afonso S."/>
            <person name="Brejcha J."/>
            <person name="Rubin C.J."/>
            <person name="Wallerman O."/>
            <person name="Pereira P."/>
            <person name="Sabatino S.J."/>
            <person name="Bellati A."/>
            <person name="Pellitteri-Rosa D."/>
            <person name="Bosakova Z."/>
            <person name="Bunikis I."/>
            <person name="Carretero M.A."/>
            <person name="Feiner N."/>
            <person name="Marsik P."/>
            <person name="Pauperio F."/>
            <person name="Salvi D."/>
            <person name="Soler L."/>
            <person name="While G.M."/>
            <person name="Uller T."/>
            <person name="Font E."/>
            <person name="Andersson L."/>
            <person name="Carneiro M."/>
        </authorList>
    </citation>
    <scope>NUCLEOTIDE SEQUENCE</scope>
</reference>
<reference evidence="16" key="3">
    <citation type="submission" date="2025-09" db="UniProtKB">
        <authorList>
            <consortium name="Ensembl"/>
        </authorList>
    </citation>
    <scope>IDENTIFICATION</scope>
</reference>
<dbReference type="PANTHER" id="PTHR48001">
    <property type="entry name" value="OLFACTORY RECEPTOR"/>
    <property type="match status" value="1"/>
</dbReference>
<dbReference type="GO" id="GO:0005886">
    <property type="term" value="C:plasma membrane"/>
    <property type="evidence" value="ECO:0007669"/>
    <property type="project" value="UniProtKB-SubCell"/>
</dbReference>
<proteinExistence type="inferred from homology"/>
<keyword evidence="3 14" id="KW-1003">Cell membrane</keyword>
<keyword evidence="7 14" id="KW-1133">Transmembrane helix</keyword>
<keyword evidence="12 13" id="KW-0807">Transducer</keyword>
<comment type="similarity">
    <text evidence="13">Belongs to the G-protein coupled receptor 1 family.</text>
</comment>
<dbReference type="InterPro" id="IPR000725">
    <property type="entry name" value="Olfact_rcpt"/>
</dbReference>
<feature type="transmembrane region" description="Helical" evidence="14">
    <location>
        <begin position="65"/>
        <end position="85"/>
    </location>
</feature>
<accession>A0A670JW29</accession>
<sequence>MGKGNGNMTYPDGFILQGLVSNQSGYECLLIPGFLFMYLLTLLGNSVIVLLIYRDVRLSSPMYFFLSHLALADLGFTSTTIPKVLENLLSQKKTISYHACLVQMYFYMSFGNSDSFLLASMAYDRYVAICFPLRYSALMSRKRCLLLATVSWVIPIAHSLLYTILMSHMSFCDSREIPHFFCDLYPVLEISCSDRSVIEMLILTEGSVEVLGPFVLIVISYMGIFYTILKIPSNSGKKKAFSTCGSHIAVVVLFYGTVSWIYFKPRSNNSDRKDTVAAVMYTMVTPMLNPFIYSLRNSEMKAALKRIIRPNMTWIAEHTDGVCAFGAILNFGQNVGYL</sequence>
<feature type="transmembrane region" description="Helical" evidence="14">
    <location>
        <begin position="29"/>
        <end position="53"/>
    </location>
</feature>
<dbReference type="GO" id="GO:0004930">
    <property type="term" value="F:G protein-coupled receptor activity"/>
    <property type="evidence" value="ECO:0007669"/>
    <property type="project" value="UniProtKB-KW"/>
</dbReference>
<dbReference type="GeneTree" id="ENSGT00940000162852"/>
<feature type="transmembrane region" description="Helical" evidence="14">
    <location>
        <begin position="144"/>
        <end position="165"/>
    </location>
</feature>
<evidence type="ECO:0000256" key="1">
    <source>
        <dbReference type="ARBA" id="ARBA00002936"/>
    </source>
</evidence>
<feature type="transmembrane region" description="Helical" evidence="14">
    <location>
        <begin position="210"/>
        <end position="229"/>
    </location>
</feature>
<dbReference type="PRINTS" id="PR00237">
    <property type="entry name" value="GPCRRHODOPSN"/>
</dbReference>
<dbReference type="InterPro" id="IPR000276">
    <property type="entry name" value="GPCR_Rhodpsn"/>
</dbReference>
<evidence type="ECO:0000259" key="15">
    <source>
        <dbReference type="PROSITE" id="PS50262"/>
    </source>
</evidence>
<evidence type="ECO:0000256" key="10">
    <source>
        <dbReference type="ARBA" id="ARBA00023157"/>
    </source>
</evidence>